<reference evidence="15" key="1">
    <citation type="submission" date="2010-05" db="EMBL/GenBank/DDBJ databases">
        <title>Complete sequence of Staphylothermus hellenicus DSM 12710.</title>
        <authorList>
            <consortium name="US DOE Joint Genome Institute"/>
            <person name="Lucas S."/>
            <person name="Copeland A."/>
            <person name="Lapidus A."/>
            <person name="Cheng J.-F."/>
            <person name="Bruce D."/>
            <person name="Goodwin L."/>
            <person name="Pitluck S."/>
            <person name="Davenport K."/>
            <person name="Detter J.C."/>
            <person name="Han C."/>
            <person name="Tapia R."/>
            <person name="Larimer F."/>
            <person name="Land M."/>
            <person name="Hauser L."/>
            <person name="Kyrpides N."/>
            <person name="Mikhailova N."/>
            <person name="Anderson I.J."/>
            <person name="Woyke T."/>
        </authorList>
    </citation>
    <scope>NUCLEOTIDE SEQUENCE [LARGE SCALE GENOMIC DNA]</scope>
    <source>
        <strain evidence="15">DSM 12710 / JCM 10830 / BK20S6-10-b1 / P8</strain>
    </source>
</reference>
<dbReference type="GO" id="GO:0005829">
    <property type="term" value="C:cytosol"/>
    <property type="evidence" value="ECO:0007669"/>
    <property type="project" value="TreeGrafter"/>
</dbReference>
<dbReference type="InterPro" id="IPR011035">
    <property type="entry name" value="Ribosomal_bL25/Gln-tRNA_synth"/>
</dbReference>
<feature type="domain" description="Glutamyl/glutaminyl-tRNA synthetase class Ib anti-codon binding" evidence="12">
    <location>
        <begin position="417"/>
        <end position="491"/>
    </location>
</feature>
<dbReference type="InterPro" id="IPR020059">
    <property type="entry name" value="Glu/Gln-tRNA-synth_Ib_codon-bd"/>
</dbReference>
<dbReference type="EMBL" id="CP002051">
    <property type="protein sequence ID" value="ADI32728.1"/>
    <property type="molecule type" value="Genomic_DNA"/>
</dbReference>
<evidence type="ECO:0000256" key="7">
    <source>
        <dbReference type="ARBA" id="ARBA00022917"/>
    </source>
</evidence>
<dbReference type="Proteomes" id="UP000002573">
    <property type="component" value="Chromosome"/>
</dbReference>
<feature type="domain" description="tRNA synthetases class I (E and Q) anti-codon binding" evidence="13">
    <location>
        <begin position="518"/>
        <end position="571"/>
    </location>
</feature>
<feature type="domain" description="Glutamyl/glutaminyl-tRNA synthetase class Ib catalytic" evidence="11">
    <location>
        <begin position="105"/>
        <end position="413"/>
    </location>
</feature>
<feature type="short sequence motif" description="'HIGH' region" evidence="10">
    <location>
        <begin position="112"/>
        <end position="122"/>
    </location>
</feature>
<accession>D7DAD2</accession>
<evidence type="ECO:0000256" key="10">
    <source>
        <dbReference type="HAMAP-Rule" id="MF_02076"/>
    </source>
</evidence>
<organism evidence="14 15">
    <name type="scientific">Staphylothermus hellenicus (strain DSM 12710 / JCM 10830 / BK20S6-10-b1 / P8)</name>
    <dbReference type="NCBI Taxonomy" id="591019"/>
    <lineage>
        <taxon>Archaea</taxon>
        <taxon>Thermoproteota</taxon>
        <taxon>Thermoprotei</taxon>
        <taxon>Desulfurococcales</taxon>
        <taxon>Desulfurococcaceae</taxon>
        <taxon>Staphylothermus</taxon>
    </lineage>
</organism>
<evidence type="ECO:0000256" key="9">
    <source>
        <dbReference type="ARBA" id="ARBA00048351"/>
    </source>
</evidence>
<sequence>MTLEKSLLEKVREAAYKYALLNAYKHSGKAELKPVISKIIAEIPEIRRHVKEIISIVRETINEVNKLSIEKQKEIIEKNWPELLEEKPKTEEKSLPPLPNAVKGKVVTRFAPNPDYTIHLGNARPALLSYWYAEMYEGKMILRFEDTDPRTKAPFPEAYDRIRNDLKWLGIKWDEEYIQSLRLPILYNTLRELIKRGGAYVDKCGPKEFKKLRDAGKPCPHRELSPEKHLEELDKIFEGYYSEGEAVVRVKTDLSHPDPSVRDWVAARIIDTSKTPHPIVGDKYILWPTYNLAAAIDDHLMGVTHILRAKEHVSNTIKQKFLYDHMGWKYPETIHFGRLSLEGVILSKSRMRKMIVEYNMEPYDDPRFGTLSGLRRRGIARETLWRIIKDVGINVIDARISYVNLAAINRSIIDPQAKRYMAVEEALPLKLIGFSNSIEAHVLRHPSTHETYSYIVKPGDIVYISRRDFDTIQNKMFRLMGIGNFALTRPVFSKNYMGFEARLISLSAKEAKQYHAPIIQWVKPEQAIRVKLVIPKETSLETRMLLAEKALINEEHGDIVQFYRIGFARIDSKEPEEIKCIFAHK</sequence>
<comment type="function">
    <text evidence="10">Catalyzes the attachment of glutamate to tRNA(Glu) in a two-step reaction: glutamate is first activated by ATP to form Glu-AMP and then transferred to the acceptor end of tRNA(Glu).</text>
</comment>
<dbReference type="Pfam" id="PF03950">
    <property type="entry name" value="tRNA-synt_1c_C"/>
    <property type="match status" value="1"/>
</dbReference>
<dbReference type="InterPro" id="IPR050132">
    <property type="entry name" value="Gln/Glu-tRNA_Ligase"/>
</dbReference>
<evidence type="ECO:0000259" key="13">
    <source>
        <dbReference type="Pfam" id="PF20974"/>
    </source>
</evidence>
<dbReference type="InterPro" id="IPR020056">
    <property type="entry name" value="Rbsml_bL25/Gln-tRNA_synth_N"/>
</dbReference>
<dbReference type="EC" id="6.1.1.17" evidence="10"/>
<dbReference type="InterPro" id="IPR004526">
    <property type="entry name" value="Glu-tRNA-synth_arc/euk"/>
</dbReference>
<keyword evidence="3 10" id="KW-0963">Cytoplasm</keyword>
<reference evidence="14 15" key="2">
    <citation type="journal article" date="2011" name="Stand. Genomic Sci.">
        <title>Complete genome sequence of Staphylothermus hellenicus P8.</title>
        <authorList>
            <person name="Anderson I."/>
            <person name="Wirth R."/>
            <person name="Lucas S."/>
            <person name="Copeland A."/>
            <person name="Lapidus A."/>
            <person name="Cheng J.F."/>
            <person name="Goodwin L."/>
            <person name="Pitluck S."/>
            <person name="Davenport K."/>
            <person name="Detter J.C."/>
            <person name="Han C."/>
            <person name="Tapia R."/>
            <person name="Land M."/>
            <person name="Hauser L."/>
            <person name="Pati A."/>
            <person name="Mikhailova N."/>
            <person name="Woyke T."/>
            <person name="Klenk H.P."/>
            <person name="Kyrpides N."/>
            <person name="Ivanova N."/>
        </authorList>
    </citation>
    <scope>NUCLEOTIDE SEQUENCE [LARGE SCALE GENOMIC DNA]</scope>
    <source>
        <strain evidence="15">DSM 12710 / JCM 10830 / BK20S6-10-b1 / P8</strain>
    </source>
</reference>
<dbReference type="RefSeq" id="WP_013143925.1">
    <property type="nucleotide sequence ID" value="NC_014205.1"/>
</dbReference>
<dbReference type="AlphaFoldDB" id="D7DAD2"/>
<dbReference type="Pfam" id="PF00749">
    <property type="entry name" value="tRNA-synt_1c"/>
    <property type="match status" value="1"/>
</dbReference>
<dbReference type="GO" id="GO:0006424">
    <property type="term" value="P:glutamyl-tRNA aminoacylation"/>
    <property type="evidence" value="ECO:0007669"/>
    <property type="project" value="UniProtKB-UniRule"/>
</dbReference>
<keyword evidence="4 10" id="KW-0436">Ligase</keyword>
<dbReference type="HOGENOM" id="CLU_001882_1_3_2"/>
<dbReference type="GO" id="GO:0005524">
    <property type="term" value="F:ATP binding"/>
    <property type="evidence" value="ECO:0007669"/>
    <property type="project" value="UniProtKB-UniRule"/>
</dbReference>
<dbReference type="PANTHER" id="PTHR43097">
    <property type="entry name" value="GLUTAMINE-TRNA LIGASE"/>
    <property type="match status" value="1"/>
</dbReference>
<name>D7DAD2_STAHD</name>
<dbReference type="eggNOG" id="arCOG04302">
    <property type="taxonomic scope" value="Archaea"/>
</dbReference>
<dbReference type="KEGG" id="shc:Shell_1643"/>
<evidence type="ECO:0000256" key="8">
    <source>
        <dbReference type="ARBA" id="ARBA00023146"/>
    </source>
</evidence>
<protein>
    <recommendedName>
        <fullName evidence="10">Glutamate--tRNA ligase</fullName>
        <ecNumber evidence="10">6.1.1.17</ecNumber>
    </recommendedName>
    <alternativeName>
        <fullName evidence="10">Glutamyl-tRNA synthetase</fullName>
        <shortName evidence="10">GluRS</shortName>
    </alternativeName>
</protein>
<dbReference type="Gene3D" id="2.40.240.10">
    <property type="entry name" value="Ribosomal Protein L25, Chain P"/>
    <property type="match status" value="1"/>
</dbReference>
<dbReference type="SUPFAM" id="SSF52374">
    <property type="entry name" value="Nucleotidylyl transferase"/>
    <property type="match status" value="1"/>
</dbReference>
<dbReference type="HAMAP" id="MF_02076">
    <property type="entry name" value="Glu_tRNA_synth_type2"/>
    <property type="match status" value="1"/>
</dbReference>
<dbReference type="OrthoDB" id="10470at2157"/>
<evidence type="ECO:0000256" key="5">
    <source>
        <dbReference type="ARBA" id="ARBA00022741"/>
    </source>
</evidence>
<evidence type="ECO:0000256" key="2">
    <source>
        <dbReference type="ARBA" id="ARBA00008927"/>
    </source>
</evidence>
<comment type="similarity">
    <text evidence="2 10">Belongs to the class-I aminoacyl-tRNA synthetase family. Glutamate--tRNA ligase type 2 subfamily.</text>
</comment>
<dbReference type="NCBIfam" id="TIGR00463">
    <property type="entry name" value="gltX_arch"/>
    <property type="match status" value="1"/>
</dbReference>
<dbReference type="NCBIfam" id="NF003169">
    <property type="entry name" value="PRK04156.1"/>
    <property type="match status" value="1"/>
</dbReference>
<evidence type="ECO:0000256" key="1">
    <source>
        <dbReference type="ARBA" id="ARBA00004496"/>
    </source>
</evidence>
<dbReference type="InterPro" id="IPR020058">
    <property type="entry name" value="Glu/Gln-tRNA-synth_Ib_cat-dom"/>
</dbReference>
<dbReference type="PANTHER" id="PTHR43097:SF5">
    <property type="entry name" value="GLUTAMATE--TRNA LIGASE"/>
    <property type="match status" value="1"/>
</dbReference>
<keyword evidence="15" id="KW-1185">Reference proteome</keyword>
<evidence type="ECO:0000313" key="15">
    <source>
        <dbReference type="Proteomes" id="UP000002573"/>
    </source>
</evidence>
<comment type="subcellular location">
    <subcellularLocation>
        <location evidence="1 10">Cytoplasm</location>
    </subcellularLocation>
</comment>
<gene>
    <name evidence="10" type="primary">gltX</name>
    <name evidence="14" type="ordered locus">Shell_1643</name>
</gene>
<dbReference type="InterPro" id="IPR049437">
    <property type="entry name" value="tRNA-synt_1c_C2"/>
</dbReference>
<keyword evidence="6 10" id="KW-0067">ATP-binding</keyword>
<proteinExistence type="inferred from homology"/>
<dbReference type="GO" id="GO:0043604">
    <property type="term" value="P:amide biosynthetic process"/>
    <property type="evidence" value="ECO:0007669"/>
    <property type="project" value="TreeGrafter"/>
</dbReference>
<evidence type="ECO:0000256" key="6">
    <source>
        <dbReference type="ARBA" id="ARBA00022840"/>
    </source>
</evidence>
<dbReference type="Pfam" id="PF20974">
    <property type="entry name" value="tRNA-synt_1c_C2"/>
    <property type="match status" value="1"/>
</dbReference>
<evidence type="ECO:0000256" key="4">
    <source>
        <dbReference type="ARBA" id="ARBA00022598"/>
    </source>
</evidence>
<dbReference type="GO" id="GO:0004818">
    <property type="term" value="F:glutamate-tRNA ligase activity"/>
    <property type="evidence" value="ECO:0007669"/>
    <property type="project" value="UniProtKB-UniRule"/>
</dbReference>
<dbReference type="STRING" id="591019.Shell_1643"/>
<evidence type="ECO:0000313" key="14">
    <source>
        <dbReference type="EMBL" id="ADI32728.1"/>
    </source>
</evidence>
<dbReference type="Gene3D" id="3.40.50.620">
    <property type="entry name" value="HUPs"/>
    <property type="match status" value="1"/>
</dbReference>
<comment type="catalytic activity">
    <reaction evidence="9 10">
        <text>tRNA(Glu) + L-glutamate + ATP = L-glutamyl-tRNA(Glu) + AMP + diphosphate</text>
        <dbReference type="Rhea" id="RHEA:23540"/>
        <dbReference type="Rhea" id="RHEA-COMP:9663"/>
        <dbReference type="Rhea" id="RHEA-COMP:9680"/>
        <dbReference type="ChEBI" id="CHEBI:29985"/>
        <dbReference type="ChEBI" id="CHEBI:30616"/>
        <dbReference type="ChEBI" id="CHEBI:33019"/>
        <dbReference type="ChEBI" id="CHEBI:78442"/>
        <dbReference type="ChEBI" id="CHEBI:78520"/>
        <dbReference type="ChEBI" id="CHEBI:456215"/>
        <dbReference type="EC" id="6.1.1.17"/>
    </reaction>
</comment>
<evidence type="ECO:0000256" key="3">
    <source>
        <dbReference type="ARBA" id="ARBA00022490"/>
    </source>
</evidence>
<dbReference type="PRINTS" id="PR00987">
    <property type="entry name" value="TRNASYNTHGLU"/>
</dbReference>
<dbReference type="SUPFAM" id="SSF50715">
    <property type="entry name" value="Ribosomal protein L25-like"/>
    <property type="match status" value="1"/>
</dbReference>
<dbReference type="InterPro" id="IPR000924">
    <property type="entry name" value="Glu/Gln-tRNA-synth"/>
</dbReference>
<dbReference type="InterPro" id="IPR014729">
    <property type="entry name" value="Rossmann-like_a/b/a_fold"/>
</dbReference>
<dbReference type="GeneID" id="9234936"/>
<keyword evidence="5 10" id="KW-0547">Nucleotide-binding</keyword>
<dbReference type="Gene3D" id="2.40.240.100">
    <property type="match status" value="1"/>
</dbReference>
<evidence type="ECO:0000259" key="12">
    <source>
        <dbReference type="Pfam" id="PF03950"/>
    </source>
</evidence>
<evidence type="ECO:0000259" key="11">
    <source>
        <dbReference type="Pfam" id="PF00749"/>
    </source>
</evidence>
<keyword evidence="7 10" id="KW-0648">Protein biosynthesis</keyword>
<keyword evidence="8 10" id="KW-0030">Aminoacyl-tRNA synthetase</keyword>